<feature type="compositionally biased region" description="Polar residues" evidence="4">
    <location>
        <begin position="198"/>
        <end position="213"/>
    </location>
</feature>
<dbReference type="Pfam" id="PF06229">
    <property type="entry name" value="FRG1"/>
    <property type="match status" value="1"/>
</dbReference>
<dbReference type="OrthoDB" id="5539371at2759"/>
<evidence type="ECO:0000313" key="5">
    <source>
        <dbReference type="EMBL" id="KAH0542135.1"/>
    </source>
</evidence>
<feature type="region of interest" description="Disordered" evidence="4">
    <location>
        <begin position="1"/>
        <end position="56"/>
    </location>
</feature>
<dbReference type="InterPro" id="IPR010414">
    <property type="entry name" value="FRG1"/>
</dbReference>
<keyword evidence="3" id="KW-0539">Nucleus</keyword>
<dbReference type="EMBL" id="JAGHQL010000060">
    <property type="protein sequence ID" value="KAH0542135.1"/>
    <property type="molecule type" value="Genomic_DNA"/>
</dbReference>
<comment type="subcellular location">
    <subcellularLocation>
        <location evidence="1">Nucleus</location>
        <location evidence="1">Nucleolus</location>
    </subcellularLocation>
</comment>
<dbReference type="SUPFAM" id="SSF50405">
    <property type="entry name" value="Actin-crosslinking proteins"/>
    <property type="match status" value="1"/>
</dbReference>
<evidence type="ECO:0000256" key="3">
    <source>
        <dbReference type="ARBA" id="ARBA00023242"/>
    </source>
</evidence>
<dbReference type="GO" id="GO:0071013">
    <property type="term" value="C:catalytic step 2 spliceosome"/>
    <property type="evidence" value="ECO:0007669"/>
    <property type="project" value="TreeGrafter"/>
</dbReference>
<evidence type="ECO:0000256" key="2">
    <source>
        <dbReference type="ARBA" id="ARBA00010878"/>
    </source>
</evidence>
<dbReference type="PANTHER" id="PTHR12928:SF0">
    <property type="entry name" value="FSHD REGION GENE 1"/>
    <property type="match status" value="1"/>
</dbReference>
<name>A0A9P8IB19_9PEZI</name>
<dbReference type="GO" id="GO:0005730">
    <property type="term" value="C:nucleolus"/>
    <property type="evidence" value="ECO:0007669"/>
    <property type="project" value="UniProtKB-SubCell"/>
</dbReference>
<dbReference type="Gene3D" id="2.80.10.50">
    <property type="match status" value="1"/>
</dbReference>
<comment type="caution">
    <text evidence="5">The sequence shown here is derived from an EMBL/GenBank/DDBJ whole genome shotgun (WGS) entry which is preliminary data.</text>
</comment>
<evidence type="ECO:0000256" key="4">
    <source>
        <dbReference type="SAM" id="MobiDB-lite"/>
    </source>
</evidence>
<dbReference type="PANTHER" id="PTHR12928">
    <property type="entry name" value="FRG1 PROTEIN"/>
    <property type="match status" value="1"/>
</dbReference>
<comment type="similarity">
    <text evidence="2">Belongs to the FRG1 family.</text>
</comment>
<keyword evidence="6" id="KW-1185">Reference proteome</keyword>
<evidence type="ECO:0000256" key="1">
    <source>
        <dbReference type="ARBA" id="ARBA00004604"/>
    </source>
</evidence>
<dbReference type="AlphaFoldDB" id="A0A9P8IB19"/>
<dbReference type="GO" id="GO:0051015">
    <property type="term" value="F:actin filament binding"/>
    <property type="evidence" value="ECO:0007669"/>
    <property type="project" value="TreeGrafter"/>
</dbReference>
<feature type="region of interest" description="Disordered" evidence="4">
    <location>
        <begin position="184"/>
        <end position="213"/>
    </location>
</feature>
<gene>
    <name evidence="5" type="ORF">FGG08_003435</name>
</gene>
<evidence type="ECO:0000313" key="6">
    <source>
        <dbReference type="Proteomes" id="UP000698800"/>
    </source>
</evidence>
<accession>A0A9P8IB19</accession>
<feature type="compositionally biased region" description="Low complexity" evidence="4">
    <location>
        <begin position="27"/>
        <end position="56"/>
    </location>
</feature>
<sequence length="287" mass="31692">MVKPLTFKGDKKPKKRKRPADDDATKDTGLQSTSTTLQKQQPASSSAATTTTSEDTIWTSADLPTDIAGPTLLAFPSPSPYCIACDANGKVFASAIENIYKEEGGEAQMATAEPHDVRQVWVACRVEGMEGMGFRGHHGRYLSCDKFGILSAHHEAISSEETFLITPHPATPPAFSLQTSRSTYLTLTPPSNPEKSKPLTTTPQLRGDSTTPTPIHIRMQTIHKARLSATKEAKAREKITRRELEDMVGRRLEEEEVRRLKRARKEGGFYEAVLDVRVQGKHDKFAC</sequence>
<proteinExistence type="inferred from homology"/>
<dbReference type="Proteomes" id="UP000698800">
    <property type="component" value="Unassembled WGS sequence"/>
</dbReference>
<dbReference type="InterPro" id="IPR008999">
    <property type="entry name" value="Actin-crosslinking"/>
</dbReference>
<reference evidence="5" key="1">
    <citation type="submission" date="2021-03" db="EMBL/GenBank/DDBJ databases">
        <title>Comparative genomics and phylogenomic investigation of the class Geoglossomycetes provide insights into ecological specialization and systematics.</title>
        <authorList>
            <person name="Melie T."/>
            <person name="Pirro S."/>
            <person name="Miller A.N."/>
            <person name="Quandt A."/>
        </authorList>
    </citation>
    <scope>NUCLEOTIDE SEQUENCE</scope>
    <source>
        <strain evidence="5">GBOQ0MN5Z8</strain>
    </source>
</reference>
<protein>
    <submittedName>
        <fullName evidence="5">Uncharacterized protein</fullName>
    </submittedName>
</protein>
<organism evidence="5 6">
    <name type="scientific">Glutinoglossum americanum</name>
    <dbReference type="NCBI Taxonomy" id="1670608"/>
    <lineage>
        <taxon>Eukaryota</taxon>
        <taxon>Fungi</taxon>
        <taxon>Dikarya</taxon>
        <taxon>Ascomycota</taxon>
        <taxon>Pezizomycotina</taxon>
        <taxon>Geoglossomycetes</taxon>
        <taxon>Geoglossales</taxon>
        <taxon>Geoglossaceae</taxon>
        <taxon>Glutinoglossum</taxon>
    </lineage>
</organism>
<dbReference type="CDD" id="cd23339">
    <property type="entry name" value="beta-trefoil_FSCN_fungal_FRG1-like"/>
    <property type="match status" value="1"/>
</dbReference>